<dbReference type="Proteomes" id="UP000694846">
    <property type="component" value="Unplaced"/>
</dbReference>
<dbReference type="GeneID" id="112682922"/>
<sequence>MFADDLVLVGENLEEVNNRLDRGRYQGFEGMRRPMTISGDVKGEFENFKYLGSFVQKGGVFGIDVKHRIKCGRLKWREASGVLCDKKIPMRLKAVDMRIEHCMSVAEMRMLRWTSRVTREDRIRNEYLK</sequence>
<evidence type="ECO:0000313" key="2">
    <source>
        <dbReference type="RefSeq" id="XP_025409481.1"/>
    </source>
</evidence>
<dbReference type="OrthoDB" id="6613904at2759"/>
<proteinExistence type="predicted"/>
<organism evidence="1 2">
    <name type="scientific">Sipha flava</name>
    <name type="common">yellow sugarcane aphid</name>
    <dbReference type="NCBI Taxonomy" id="143950"/>
    <lineage>
        <taxon>Eukaryota</taxon>
        <taxon>Metazoa</taxon>
        <taxon>Ecdysozoa</taxon>
        <taxon>Arthropoda</taxon>
        <taxon>Hexapoda</taxon>
        <taxon>Insecta</taxon>
        <taxon>Pterygota</taxon>
        <taxon>Neoptera</taxon>
        <taxon>Paraneoptera</taxon>
        <taxon>Hemiptera</taxon>
        <taxon>Sternorrhyncha</taxon>
        <taxon>Aphidomorpha</taxon>
        <taxon>Aphidoidea</taxon>
        <taxon>Aphididae</taxon>
        <taxon>Sipha</taxon>
    </lineage>
</organism>
<name>A0A8B8FG14_9HEMI</name>
<accession>A0A8B8FG14</accession>
<reference evidence="2" key="1">
    <citation type="submission" date="2025-08" db="UniProtKB">
        <authorList>
            <consortium name="RefSeq"/>
        </authorList>
    </citation>
    <scope>IDENTIFICATION</scope>
    <source>
        <tissue evidence="2">Whole body</tissue>
    </source>
</reference>
<protein>
    <submittedName>
        <fullName evidence="2">Uncharacterized protein LOC112682922</fullName>
    </submittedName>
</protein>
<evidence type="ECO:0000313" key="1">
    <source>
        <dbReference type="Proteomes" id="UP000694846"/>
    </source>
</evidence>
<dbReference type="AlphaFoldDB" id="A0A8B8FG14"/>
<gene>
    <name evidence="2" type="primary">LOC112682922</name>
</gene>
<dbReference type="PANTHER" id="PTHR46238">
    <property type="entry name" value="REVERSE TRANSCRIPTASE DOMAIN-CONTAINING PROTEIN"/>
    <property type="match status" value="1"/>
</dbReference>
<dbReference type="PANTHER" id="PTHR46238:SF8">
    <property type="entry name" value="ENDONUCLEASE_EXONUCLEASE_PHOSPHATASE DOMAIN-CONTAINING PROTEIN"/>
    <property type="match status" value="1"/>
</dbReference>
<dbReference type="RefSeq" id="XP_025409481.1">
    <property type="nucleotide sequence ID" value="XM_025553696.1"/>
</dbReference>
<feature type="non-terminal residue" evidence="2">
    <location>
        <position position="129"/>
    </location>
</feature>
<keyword evidence="1" id="KW-1185">Reference proteome</keyword>